<reference evidence="16" key="2">
    <citation type="journal article" date="2021" name="PeerJ">
        <title>Extensive microbial diversity within the chicken gut microbiome revealed by metagenomics and culture.</title>
        <authorList>
            <person name="Gilroy R."/>
            <person name="Ravi A."/>
            <person name="Getino M."/>
            <person name="Pursley I."/>
            <person name="Horton D.L."/>
            <person name="Alikhan N.F."/>
            <person name="Baker D."/>
            <person name="Gharbi K."/>
            <person name="Hall N."/>
            <person name="Watson M."/>
            <person name="Adriaenssens E.M."/>
            <person name="Foster-Nyarko E."/>
            <person name="Jarju S."/>
            <person name="Secka A."/>
            <person name="Antonio M."/>
            <person name="Oren A."/>
            <person name="Chaudhuri R.R."/>
            <person name="La Ragione R."/>
            <person name="Hildebrand F."/>
            <person name="Pallen M.J."/>
        </authorList>
    </citation>
    <scope>NUCLEOTIDE SEQUENCE</scope>
    <source>
        <strain evidence="16">CHK154-7741</strain>
    </source>
</reference>
<evidence type="ECO:0000256" key="2">
    <source>
        <dbReference type="ARBA" id="ARBA00001964"/>
    </source>
</evidence>
<feature type="domain" description="Thiamine pyrophosphate enzyme TPP-binding" evidence="14">
    <location>
        <begin position="389"/>
        <end position="519"/>
    </location>
</feature>
<dbReference type="FunFam" id="3.40.50.970:FF:000024">
    <property type="entry name" value="Pyruvate decarboxylase isozyme"/>
    <property type="match status" value="1"/>
</dbReference>
<feature type="domain" description="Thiamine pyrophosphate enzyme central" evidence="13">
    <location>
        <begin position="196"/>
        <end position="316"/>
    </location>
</feature>
<dbReference type="Pfam" id="PF00205">
    <property type="entry name" value="TPP_enzyme_M"/>
    <property type="match status" value="1"/>
</dbReference>
<name>A0A9D1MZ73_9CLOT</name>
<feature type="binding site" evidence="11">
    <location>
        <position position="460"/>
    </location>
    <ligand>
        <name>Mg(2+)</name>
        <dbReference type="ChEBI" id="CHEBI:18420"/>
    </ligand>
</feature>
<evidence type="ECO:0000256" key="11">
    <source>
        <dbReference type="PIRSR" id="PIRSR036565-2"/>
    </source>
</evidence>
<evidence type="ECO:0000256" key="5">
    <source>
        <dbReference type="ARBA" id="ARBA00020054"/>
    </source>
</evidence>
<evidence type="ECO:0000313" key="16">
    <source>
        <dbReference type="EMBL" id="HIU92130.1"/>
    </source>
</evidence>
<dbReference type="PANTHER" id="PTHR43452">
    <property type="entry name" value="PYRUVATE DECARBOXYLASE"/>
    <property type="match status" value="1"/>
</dbReference>
<comment type="function">
    <text evidence="3">Decarboxylates branched-chain and aromatic alpha-keto acids to aldehydes.</text>
</comment>
<dbReference type="Gene3D" id="3.40.50.1220">
    <property type="entry name" value="TPP-binding domain"/>
    <property type="match status" value="1"/>
</dbReference>
<keyword evidence="6 11" id="KW-0479">Metal-binding</keyword>
<evidence type="ECO:0000313" key="17">
    <source>
        <dbReference type="Proteomes" id="UP000886748"/>
    </source>
</evidence>
<dbReference type="EMBL" id="DVOD01000022">
    <property type="protein sequence ID" value="HIU92130.1"/>
    <property type="molecule type" value="Genomic_DNA"/>
</dbReference>
<gene>
    <name evidence="16" type="ORF">IAD26_03230</name>
</gene>
<feature type="binding site" evidence="11">
    <location>
        <position position="462"/>
    </location>
    <ligand>
        <name>Mg(2+)</name>
        <dbReference type="ChEBI" id="CHEBI:18420"/>
    </ligand>
</feature>
<protein>
    <recommendedName>
        <fullName evidence="5">Alpha-keto-acid decarboxylase</fullName>
    </recommendedName>
</protein>
<comment type="cofactor">
    <cofactor evidence="2">
        <name>thiamine diphosphate</name>
        <dbReference type="ChEBI" id="CHEBI:58937"/>
    </cofactor>
</comment>
<reference evidence="16" key="1">
    <citation type="submission" date="2020-10" db="EMBL/GenBank/DDBJ databases">
        <authorList>
            <person name="Gilroy R."/>
        </authorList>
    </citation>
    <scope>NUCLEOTIDE SEQUENCE</scope>
    <source>
        <strain evidence="16">CHK154-7741</strain>
    </source>
</reference>
<evidence type="ECO:0000256" key="7">
    <source>
        <dbReference type="ARBA" id="ARBA00022793"/>
    </source>
</evidence>
<keyword evidence="9 12" id="KW-0786">Thiamine pyrophosphate</keyword>
<evidence type="ECO:0000256" key="12">
    <source>
        <dbReference type="RuleBase" id="RU362132"/>
    </source>
</evidence>
<dbReference type="Pfam" id="PF02775">
    <property type="entry name" value="TPP_enzyme_C"/>
    <property type="match status" value="1"/>
</dbReference>
<dbReference type="SUPFAM" id="SSF52467">
    <property type="entry name" value="DHS-like NAD/FAD-binding domain"/>
    <property type="match status" value="1"/>
</dbReference>
<dbReference type="InterPro" id="IPR047213">
    <property type="entry name" value="TPP_PYR_PDC_IPDC-like"/>
</dbReference>
<evidence type="ECO:0000256" key="10">
    <source>
        <dbReference type="ARBA" id="ARBA00023239"/>
    </source>
</evidence>
<dbReference type="Gene3D" id="3.40.50.970">
    <property type="match status" value="2"/>
</dbReference>
<evidence type="ECO:0000259" key="15">
    <source>
        <dbReference type="Pfam" id="PF02776"/>
    </source>
</evidence>
<accession>A0A9D1MZ73</accession>
<evidence type="ECO:0000256" key="1">
    <source>
        <dbReference type="ARBA" id="ARBA00001920"/>
    </source>
</evidence>
<dbReference type="InterPro" id="IPR012001">
    <property type="entry name" value="Thiamin_PyroP_enz_TPP-bd_dom"/>
</dbReference>
<dbReference type="GO" id="GO:0000287">
    <property type="term" value="F:magnesium ion binding"/>
    <property type="evidence" value="ECO:0007669"/>
    <property type="project" value="InterPro"/>
</dbReference>
<evidence type="ECO:0000256" key="8">
    <source>
        <dbReference type="ARBA" id="ARBA00022842"/>
    </source>
</evidence>
<dbReference type="GO" id="GO:0030976">
    <property type="term" value="F:thiamine pyrophosphate binding"/>
    <property type="evidence" value="ECO:0007669"/>
    <property type="project" value="InterPro"/>
</dbReference>
<comment type="caution">
    <text evidence="16">The sequence shown here is derived from an EMBL/GenBank/DDBJ whole genome shotgun (WGS) entry which is preliminary data.</text>
</comment>
<dbReference type="GO" id="GO:0000949">
    <property type="term" value="P:aromatic amino acid family catabolic process to alcohol via Ehrlich pathway"/>
    <property type="evidence" value="ECO:0007669"/>
    <property type="project" value="TreeGrafter"/>
</dbReference>
<dbReference type="InterPro" id="IPR011766">
    <property type="entry name" value="TPP_enzyme_TPP-bd"/>
</dbReference>
<dbReference type="PANTHER" id="PTHR43452:SF30">
    <property type="entry name" value="PYRUVATE DECARBOXYLASE ISOZYME 1-RELATED"/>
    <property type="match status" value="1"/>
</dbReference>
<evidence type="ECO:0000256" key="3">
    <source>
        <dbReference type="ARBA" id="ARBA00002938"/>
    </source>
</evidence>
<comment type="cofactor">
    <cofactor evidence="1">
        <name>a metal cation</name>
        <dbReference type="ChEBI" id="CHEBI:25213"/>
    </cofactor>
</comment>
<dbReference type="GO" id="GO:0005829">
    <property type="term" value="C:cytosol"/>
    <property type="evidence" value="ECO:0007669"/>
    <property type="project" value="TreeGrafter"/>
</dbReference>
<evidence type="ECO:0000259" key="13">
    <source>
        <dbReference type="Pfam" id="PF00205"/>
    </source>
</evidence>
<keyword evidence="10" id="KW-0456">Lyase</keyword>
<keyword evidence="7" id="KW-0210">Decarboxylase</keyword>
<comment type="cofactor">
    <cofactor evidence="11">
        <name>Mg(2+)</name>
        <dbReference type="ChEBI" id="CHEBI:18420"/>
    </cofactor>
    <text evidence="11">Binds 1 Mg(2+) per subunit.</text>
</comment>
<feature type="domain" description="Thiamine pyrophosphate enzyme N-terminal TPP-binding" evidence="15">
    <location>
        <begin position="5"/>
        <end position="121"/>
    </location>
</feature>
<dbReference type="FunFam" id="3.40.50.970:FF:000019">
    <property type="entry name" value="Pyruvate decarboxylase isozyme"/>
    <property type="match status" value="1"/>
</dbReference>
<evidence type="ECO:0000256" key="4">
    <source>
        <dbReference type="ARBA" id="ARBA00007812"/>
    </source>
</evidence>
<dbReference type="CDD" id="cd07038">
    <property type="entry name" value="TPP_PYR_PDC_IPDC_like"/>
    <property type="match status" value="1"/>
</dbReference>
<dbReference type="CDD" id="cd02005">
    <property type="entry name" value="TPP_PDC_IPDC"/>
    <property type="match status" value="1"/>
</dbReference>
<dbReference type="InterPro" id="IPR012110">
    <property type="entry name" value="PDC/IPDC-like"/>
</dbReference>
<organism evidence="16 17">
    <name type="scientific">Candidatus Limenecus avicola</name>
    <dbReference type="NCBI Taxonomy" id="2840847"/>
    <lineage>
        <taxon>Bacteria</taxon>
        <taxon>Bacillati</taxon>
        <taxon>Bacillota</taxon>
        <taxon>Clostridia</taxon>
        <taxon>Eubacteriales</taxon>
        <taxon>Clostridiaceae</taxon>
        <taxon>Clostridiaceae incertae sedis</taxon>
        <taxon>Candidatus Limenecus</taxon>
    </lineage>
</organism>
<evidence type="ECO:0000259" key="14">
    <source>
        <dbReference type="Pfam" id="PF02775"/>
    </source>
</evidence>
<proteinExistence type="inferred from homology"/>
<sequence length="553" mass="62321">MSKIKTVDYVVQELVKLGITDVFGLPGDYNFNIVEAVEKNKDTNWIGCTNELNAGYAADGYARIKGYGALVTTYGVGELSAINAIAGSFAEFVPVIKIVGVPKTKDIKNKTLLHHNFSEPDYHAFERAFSNVTCTTAFLDETNAKKEIDRVLSVFINEKKPVYLAIPMDICDFEIENEPEINIKKSDENILNSALNHAQKLLKKAQKPVIIADSLIERFLSVNEAKEFIKTSGYPVTTFIMGQGLVNWNYENYLGTFTGRHGNKNTYDYVNSSDCVISIGAIMSDFNTFNFDMKFTPSNHIQIFGDYTVIENKRYDNVLMKDMLNRLTKIVPAKNAELPKKVFEYTKAPVARGAKLDSKYIYPRIQEFLKKGDVIFIETGMVKYGFALMKQPEEAMFHSQVLWGSIGWATAAAFGASVALKDTDKRVILFTGEGSHQLTAQEVSSVMRYGLKPIFIILNNDGYTIERLLSNDPMASFNDIAQWDYAKFAKAFDGDIWTARAKTDKEFDEALKIAAKKQKIKMCYIEIFTDKMDLPELAKRMVEQRQANKPSIS</sequence>
<dbReference type="Pfam" id="PF02776">
    <property type="entry name" value="TPP_enzyme_N"/>
    <property type="match status" value="1"/>
</dbReference>
<dbReference type="AlphaFoldDB" id="A0A9D1MZ73"/>
<evidence type="ECO:0000256" key="9">
    <source>
        <dbReference type="ARBA" id="ARBA00023052"/>
    </source>
</evidence>
<dbReference type="InterPro" id="IPR029035">
    <property type="entry name" value="DHS-like_NAD/FAD-binding_dom"/>
</dbReference>
<dbReference type="InterPro" id="IPR029061">
    <property type="entry name" value="THDP-binding"/>
</dbReference>
<keyword evidence="8 11" id="KW-0460">Magnesium</keyword>
<dbReference type="Proteomes" id="UP000886748">
    <property type="component" value="Unassembled WGS sequence"/>
</dbReference>
<dbReference type="InterPro" id="IPR012000">
    <property type="entry name" value="Thiamin_PyroP_enz_cen_dom"/>
</dbReference>
<dbReference type="GO" id="GO:0004737">
    <property type="term" value="F:pyruvate decarboxylase activity"/>
    <property type="evidence" value="ECO:0007669"/>
    <property type="project" value="TreeGrafter"/>
</dbReference>
<dbReference type="SUPFAM" id="SSF52518">
    <property type="entry name" value="Thiamin diphosphate-binding fold (THDP-binding)"/>
    <property type="match status" value="2"/>
</dbReference>
<evidence type="ECO:0000256" key="6">
    <source>
        <dbReference type="ARBA" id="ARBA00022723"/>
    </source>
</evidence>
<dbReference type="PIRSF" id="PIRSF036565">
    <property type="entry name" value="Pyruvt_ip_decrb"/>
    <property type="match status" value="1"/>
</dbReference>
<comment type="similarity">
    <text evidence="4 12">Belongs to the TPP enzyme family.</text>
</comment>
<dbReference type="InterPro" id="IPR047214">
    <property type="entry name" value="TPP_PDC_IPDC"/>
</dbReference>